<evidence type="ECO:0000256" key="2">
    <source>
        <dbReference type="SAM" id="SignalP"/>
    </source>
</evidence>
<organism evidence="3">
    <name type="scientific">Alloyangia sp. H15</name>
    <dbReference type="NCBI Taxonomy" id="3029062"/>
    <lineage>
        <taxon>Bacteria</taxon>
        <taxon>Pseudomonadati</taxon>
        <taxon>Pseudomonadota</taxon>
        <taxon>Alphaproteobacteria</taxon>
        <taxon>Rhodobacterales</taxon>
        <taxon>Roseobacteraceae</taxon>
        <taxon>Alloyangia</taxon>
    </lineage>
</organism>
<gene>
    <name evidence="3" type="ORF">PVT71_19250</name>
</gene>
<accession>A0AAU8AL46</accession>
<feature type="region of interest" description="Disordered" evidence="1">
    <location>
        <begin position="25"/>
        <end position="62"/>
    </location>
</feature>
<name>A0AAU8AL46_9RHOB</name>
<proteinExistence type="predicted"/>
<dbReference type="AlphaFoldDB" id="A0AAU8AL46"/>
<reference evidence="3" key="1">
    <citation type="submission" date="2023-02" db="EMBL/GenBank/DDBJ databases">
        <title>Description and genomic characterization of Salipiger bruguierae sp. nov., isolated from the sediment of mangrove plant Bruguiera sexangula.</title>
        <authorList>
            <person name="Long M."/>
        </authorList>
    </citation>
    <scope>NUCLEOTIDE SEQUENCE</scope>
    <source>
        <strain evidence="3">H15</strain>
    </source>
</reference>
<dbReference type="EMBL" id="CP123385">
    <property type="protein sequence ID" value="XCC95227.1"/>
    <property type="molecule type" value="Genomic_DNA"/>
</dbReference>
<keyword evidence="2" id="KW-0732">Signal</keyword>
<evidence type="ECO:0000313" key="3">
    <source>
        <dbReference type="EMBL" id="XCC95227.1"/>
    </source>
</evidence>
<feature type="compositionally biased region" description="Polar residues" evidence="1">
    <location>
        <begin position="25"/>
        <end position="38"/>
    </location>
</feature>
<sequence>MTLRSTSKLGLAVLTAATLSGAAFAQSSTAADPATQEQAPLARSEMSESTGASGSGEAGTLPIAPQTTADLRADVPQTYGQVISSLRNADLSMADPETVVEASKVEIHPLSSLKGQANESATALDDALAAAGPELSALRELLSGNDELTAELKDQGYEPEDVIGVYASDDAIELLVDDRA</sequence>
<feature type="chain" id="PRO_5043873972" evidence="2">
    <location>
        <begin position="26"/>
        <end position="180"/>
    </location>
</feature>
<feature type="signal peptide" evidence="2">
    <location>
        <begin position="1"/>
        <end position="25"/>
    </location>
</feature>
<dbReference type="RefSeq" id="WP_353474065.1">
    <property type="nucleotide sequence ID" value="NZ_CP123385.1"/>
</dbReference>
<protein>
    <submittedName>
        <fullName evidence="3">Uncharacterized protein</fullName>
    </submittedName>
</protein>
<evidence type="ECO:0000256" key="1">
    <source>
        <dbReference type="SAM" id="MobiDB-lite"/>
    </source>
</evidence>